<dbReference type="AlphaFoldDB" id="W7QMG8"/>
<keyword evidence="3" id="KW-1185">Reference proteome</keyword>
<dbReference type="PROSITE" id="PS51725">
    <property type="entry name" value="ABM"/>
    <property type="match status" value="1"/>
</dbReference>
<dbReference type="InterPro" id="IPR050744">
    <property type="entry name" value="AI-2_Isomerase_LsrG"/>
</dbReference>
<comment type="caution">
    <text evidence="2">The sequence shown here is derived from an EMBL/GenBank/DDBJ whole genome shotgun (WGS) entry which is preliminary data.</text>
</comment>
<dbReference type="eggNOG" id="COG1359">
    <property type="taxonomic scope" value="Bacteria"/>
</dbReference>
<evidence type="ECO:0000313" key="3">
    <source>
        <dbReference type="Proteomes" id="UP000019276"/>
    </source>
</evidence>
<dbReference type="PANTHER" id="PTHR33336:SF1">
    <property type="entry name" value="(4S)-4-HYDROXY-5-PHOSPHONOOXYPENTANE-2,3-DIONE ISOMERASE"/>
    <property type="match status" value="1"/>
</dbReference>
<dbReference type="GO" id="GO:0005829">
    <property type="term" value="C:cytosol"/>
    <property type="evidence" value="ECO:0007669"/>
    <property type="project" value="TreeGrafter"/>
</dbReference>
<sequence>MYIITVEYVIDPGHMLTFMDAVLENAETSLHKEQGCVQFDVSQSHDNPTQFFLYEQFVDEVAFQQHVESEHYLTFSQKVQPAVVSKSVRHWYSC</sequence>
<evidence type="ECO:0000259" key="1">
    <source>
        <dbReference type="PROSITE" id="PS51725"/>
    </source>
</evidence>
<gene>
    <name evidence="2" type="ORF">DS2_09282</name>
</gene>
<dbReference type="EMBL" id="ARZY01000015">
    <property type="protein sequence ID" value="EWH10127.1"/>
    <property type="molecule type" value="Genomic_DNA"/>
</dbReference>
<dbReference type="STRING" id="1328313.DS2_09282"/>
<organism evidence="2 3">
    <name type="scientific">Catenovulum agarivorans DS-2</name>
    <dbReference type="NCBI Taxonomy" id="1328313"/>
    <lineage>
        <taxon>Bacteria</taxon>
        <taxon>Pseudomonadati</taxon>
        <taxon>Pseudomonadota</taxon>
        <taxon>Gammaproteobacteria</taxon>
        <taxon>Alteromonadales</taxon>
        <taxon>Alteromonadaceae</taxon>
        <taxon>Catenovulum</taxon>
    </lineage>
</organism>
<protein>
    <recommendedName>
        <fullName evidence="1">ABM domain-containing protein</fullName>
    </recommendedName>
</protein>
<proteinExistence type="predicted"/>
<accession>W7QMG8</accession>
<dbReference type="InterPro" id="IPR011008">
    <property type="entry name" value="Dimeric_a/b-barrel"/>
</dbReference>
<dbReference type="PANTHER" id="PTHR33336">
    <property type="entry name" value="QUINOL MONOOXYGENASE YGIN-RELATED"/>
    <property type="match status" value="1"/>
</dbReference>
<dbReference type="InterPro" id="IPR007138">
    <property type="entry name" value="ABM_dom"/>
</dbReference>
<dbReference type="SUPFAM" id="SSF54909">
    <property type="entry name" value="Dimeric alpha+beta barrel"/>
    <property type="match status" value="1"/>
</dbReference>
<feature type="domain" description="ABM" evidence="1">
    <location>
        <begin position="2"/>
        <end position="92"/>
    </location>
</feature>
<evidence type="ECO:0000313" key="2">
    <source>
        <dbReference type="EMBL" id="EWH10127.1"/>
    </source>
</evidence>
<dbReference type="Pfam" id="PF03992">
    <property type="entry name" value="ABM"/>
    <property type="match status" value="1"/>
</dbReference>
<dbReference type="Gene3D" id="3.30.70.100">
    <property type="match status" value="1"/>
</dbReference>
<dbReference type="GO" id="GO:0016491">
    <property type="term" value="F:oxidoreductase activity"/>
    <property type="evidence" value="ECO:0007669"/>
    <property type="project" value="TreeGrafter"/>
</dbReference>
<dbReference type="OrthoDB" id="9812754at2"/>
<reference evidence="2 3" key="1">
    <citation type="journal article" date="2014" name="Genome Announc.">
        <title>Draft Genome Sequence of the Agar-Degrading Bacterium Catenovulum sp. Strain DS-2, Isolated from Intestines of Haliotis diversicolor.</title>
        <authorList>
            <person name="Shan D."/>
            <person name="Li X."/>
            <person name="Gu Z."/>
            <person name="Wei G."/>
            <person name="Gao Z."/>
            <person name="Shao Z."/>
        </authorList>
    </citation>
    <scope>NUCLEOTIDE SEQUENCE [LARGE SCALE GENOMIC DNA]</scope>
    <source>
        <strain evidence="2 3">DS-2</strain>
    </source>
</reference>
<dbReference type="Proteomes" id="UP000019276">
    <property type="component" value="Unassembled WGS sequence"/>
</dbReference>
<name>W7QMG8_9ALTE</name>
<dbReference type="RefSeq" id="WP_035014471.1">
    <property type="nucleotide sequence ID" value="NZ_ARZY01000015.1"/>
</dbReference>